<feature type="region of interest" description="Disordered" evidence="1">
    <location>
        <begin position="85"/>
        <end position="109"/>
    </location>
</feature>
<comment type="caution">
    <text evidence="2">The sequence shown here is derived from an EMBL/GenBank/DDBJ whole genome shotgun (WGS) entry which is preliminary data.</text>
</comment>
<accession>A0A2I0JR63</accession>
<dbReference type="AlphaFoldDB" id="A0A2I0JR63"/>
<reference evidence="2 3" key="1">
    <citation type="submission" date="2017-11" db="EMBL/GenBank/DDBJ databases">
        <title>De-novo sequencing of pomegranate (Punica granatum L.) genome.</title>
        <authorList>
            <person name="Akparov Z."/>
            <person name="Amiraslanov A."/>
            <person name="Hajiyeva S."/>
            <person name="Abbasov M."/>
            <person name="Kaur K."/>
            <person name="Hamwieh A."/>
            <person name="Solovyev V."/>
            <person name="Salamov A."/>
            <person name="Braich B."/>
            <person name="Kosarev P."/>
            <person name="Mahmoud A."/>
            <person name="Hajiyev E."/>
            <person name="Babayeva S."/>
            <person name="Izzatullayeva V."/>
            <person name="Mammadov A."/>
            <person name="Mammadov A."/>
            <person name="Sharifova S."/>
            <person name="Ojaghi J."/>
            <person name="Eynullazada K."/>
            <person name="Bayramov B."/>
            <person name="Abdulazimova A."/>
            <person name="Shahmuradov I."/>
        </authorList>
    </citation>
    <scope>NUCLEOTIDE SEQUENCE [LARGE SCALE GENOMIC DNA]</scope>
    <source>
        <strain evidence="3">cv. AG2017</strain>
        <tissue evidence="2">Leaf</tissue>
    </source>
</reference>
<sequence>MQLESMDYIREARAVGKVTGDNQRERMSSEPRESRSRHCDTIHRRILERQRVSRVPFRQQNGPFHAESCAQSSFGEMLTSELYTIHSQQPLGPEKSFRLGPRKAYRSPD</sequence>
<gene>
    <name evidence="2" type="ORF">CRG98_020833</name>
</gene>
<feature type="region of interest" description="Disordered" evidence="1">
    <location>
        <begin position="14"/>
        <end position="42"/>
    </location>
</feature>
<feature type="compositionally biased region" description="Basic residues" evidence="1">
    <location>
        <begin position="100"/>
        <end position="109"/>
    </location>
</feature>
<dbReference type="Proteomes" id="UP000233551">
    <property type="component" value="Unassembled WGS sequence"/>
</dbReference>
<evidence type="ECO:0000313" key="2">
    <source>
        <dbReference type="EMBL" id="PKI58774.1"/>
    </source>
</evidence>
<dbReference type="EMBL" id="PGOL01001341">
    <property type="protein sequence ID" value="PKI58774.1"/>
    <property type="molecule type" value="Genomic_DNA"/>
</dbReference>
<protein>
    <submittedName>
        <fullName evidence="2">Uncharacterized protein</fullName>
    </submittedName>
</protein>
<feature type="compositionally biased region" description="Basic and acidic residues" evidence="1">
    <location>
        <begin position="22"/>
        <end position="42"/>
    </location>
</feature>
<evidence type="ECO:0000256" key="1">
    <source>
        <dbReference type="SAM" id="MobiDB-lite"/>
    </source>
</evidence>
<name>A0A2I0JR63_PUNGR</name>
<proteinExistence type="predicted"/>
<keyword evidence="3" id="KW-1185">Reference proteome</keyword>
<organism evidence="2 3">
    <name type="scientific">Punica granatum</name>
    <name type="common">Pomegranate</name>
    <dbReference type="NCBI Taxonomy" id="22663"/>
    <lineage>
        <taxon>Eukaryota</taxon>
        <taxon>Viridiplantae</taxon>
        <taxon>Streptophyta</taxon>
        <taxon>Embryophyta</taxon>
        <taxon>Tracheophyta</taxon>
        <taxon>Spermatophyta</taxon>
        <taxon>Magnoliopsida</taxon>
        <taxon>eudicotyledons</taxon>
        <taxon>Gunneridae</taxon>
        <taxon>Pentapetalae</taxon>
        <taxon>rosids</taxon>
        <taxon>malvids</taxon>
        <taxon>Myrtales</taxon>
        <taxon>Lythraceae</taxon>
        <taxon>Punica</taxon>
    </lineage>
</organism>
<evidence type="ECO:0000313" key="3">
    <source>
        <dbReference type="Proteomes" id="UP000233551"/>
    </source>
</evidence>